<accession>A0A6G0VRC8</accession>
<keyword evidence="1" id="KW-0378">Hydrolase</keyword>
<keyword evidence="1" id="KW-0547">Nucleotide-binding</keyword>
<name>A0A6G0VRC8_APHCR</name>
<gene>
    <name evidence="1" type="ORF">FWK35_00028397</name>
</gene>
<dbReference type="AlphaFoldDB" id="A0A6G0VRC8"/>
<dbReference type="Proteomes" id="UP000478052">
    <property type="component" value="Unassembled WGS sequence"/>
</dbReference>
<organism evidence="1 2">
    <name type="scientific">Aphis craccivora</name>
    <name type="common">Cowpea aphid</name>
    <dbReference type="NCBI Taxonomy" id="307492"/>
    <lineage>
        <taxon>Eukaryota</taxon>
        <taxon>Metazoa</taxon>
        <taxon>Ecdysozoa</taxon>
        <taxon>Arthropoda</taxon>
        <taxon>Hexapoda</taxon>
        <taxon>Insecta</taxon>
        <taxon>Pterygota</taxon>
        <taxon>Neoptera</taxon>
        <taxon>Paraneoptera</taxon>
        <taxon>Hemiptera</taxon>
        <taxon>Sternorrhyncha</taxon>
        <taxon>Aphidomorpha</taxon>
        <taxon>Aphidoidea</taxon>
        <taxon>Aphididae</taxon>
        <taxon>Aphidini</taxon>
        <taxon>Aphis</taxon>
        <taxon>Aphis</taxon>
    </lineage>
</organism>
<keyword evidence="1" id="KW-0347">Helicase</keyword>
<proteinExistence type="predicted"/>
<dbReference type="EMBL" id="VUJU01012903">
    <property type="protein sequence ID" value="KAF0706465.1"/>
    <property type="molecule type" value="Genomic_DNA"/>
</dbReference>
<protein>
    <submittedName>
        <fullName evidence="1">ATP-dependent DNA helicase PIF1-like</fullName>
    </submittedName>
</protein>
<evidence type="ECO:0000313" key="1">
    <source>
        <dbReference type="EMBL" id="KAF0706465.1"/>
    </source>
</evidence>
<sequence length="81" mass="9240">MNNVIEATIFKGKYTCEDVLIPWISLIPNTMPFAISIKKITRTVAKLYTNIDIFVMSANYIISGKFKFLKMTSSNSKENIE</sequence>
<reference evidence="1 2" key="1">
    <citation type="submission" date="2019-08" db="EMBL/GenBank/DDBJ databases">
        <title>Whole genome of Aphis craccivora.</title>
        <authorList>
            <person name="Voronova N.V."/>
            <person name="Shulinski R.S."/>
            <person name="Bandarenka Y.V."/>
            <person name="Zhorov D.G."/>
            <person name="Warner D."/>
        </authorList>
    </citation>
    <scope>NUCLEOTIDE SEQUENCE [LARGE SCALE GENOMIC DNA]</scope>
    <source>
        <strain evidence="1">180601</strain>
        <tissue evidence="1">Whole Body</tissue>
    </source>
</reference>
<keyword evidence="1" id="KW-0067">ATP-binding</keyword>
<evidence type="ECO:0000313" key="2">
    <source>
        <dbReference type="Proteomes" id="UP000478052"/>
    </source>
</evidence>
<dbReference type="GO" id="GO:0004386">
    <property type="term" value="F:helicase activity"/>
    <property type="evidence" value="ECO:0007669"/>
    <property type="project" value="UniProtKB-KW"/>
</dbReference>
<keyword evidence="2" id="KW-1185">Reference proteome</keyword>
<comment type="caution">
    <text evidence="1">The sequence shown here is derived from an EMBL/GenBank/DDBJ whole genome shotgun (WGS) entry which is preliminary data.</text>
</comment>